<dbReference type="AlphaFoldDB" id="F8P8F9"/>
<organism>
    <name type="scientific">Serpula lacrymans var. lacrymans (strain S7.9)</name>
    <name type="common">Dry rot fungus</name>
    <dbReference type="NCBI Taxonomy" id="578457"/>
    <lineage>
        <taxon>Eukaryota</taxon>
        <taxon>Fungi</taxon>
        <taxon>Dikarya</taxon>
        <taxon>Basidiomycota</taxon>
        <taxon>Agaricomycotina</taxon>
        <taxon>Agaricomycetes</taxon>
        <taxon>Agaricomycetidae</taxon>
        <taxon>Boletales</taxon>
        <taxon>Coniophorineae</taxon>
        <taxon>Serpulaceae</taxon>
        <taxon>Serpula</taxon>
    </lineage>
</organism>
<evidence type="ECO:0000313" key="1">
    <source>
        <dbReference type="EMBL" id="EGO20715.1"/>
    </source>
</evidence>
<dbReference type="EMBL" id="GL945440">
    <property type="protein sequence ID" value="EGO20715.1"/>
    <property type="molecule type" value="Genomic_DNA"/>
</dbReference>
<protein>
    <submittedName>
        <fullName evidence="1">Uncharacterized protein</fullName>
    </submittedName>
</protein>
<name>F8P8F9_SERL9</name>
<sequence length="124" mass="14434">MVYKVAGYIVSYDQVRSWAHRNGREPPAYGVSAWLDKWFKERRVDNAFRALGVNWPQGTPENPEAANPVIMLVRKSEVDPNSTRRKWAPVKEAEGDRVVKNWLEDEGLHVYWATVPDPYQETEY</sequence>
<dbReference type="HOGENOM" id="CLU_2109913_0_0_1"/>
<gene>
    <name evidence="1" type="ORF">SERLADRAFT_477155</name>
</gene>
<dbReference type="GeneID" id="18820945"/>
<reference evidence="1" key="1">
    <citation type="submission" date="2011-04" db="EMBL/GenBank/DDBJ databases">
        <title>Evolution of plant cell wall degrading machinery underlies the functional diversity of forest fungi.</title>
        <authorList>
            <consortium name="US DOE Joint Genome Institute (JGI-PGF)"/>
            <person name="Eastwood D.C."/>
            <person name="Floudas D."/>
            <person name="Binder M."/>
            <person name="Majcherczyk A."/>
            <person name="Schneider P."/>
            <person name="Aerts A."/>
            <person name="Asiegbu F.O."/>
            <person name="Baker S.E."/>
            <person name="Barry K."/>
            <person name="Bendiksby M."/>
            <person name="Blumentritt M."/>
            <person name="Coutinho P.M."/>
            <person name="Cullen D."/>
            <person name="Cullen D."/>
            <person name="Gathman A."/>
            <person name="Goodell B."/>
            <person name="Henrissat B."/>
            <person name="Ihrmark K."/>
            <person name="Kauserud H."/>
            <person name="Kohler A."/>
            <person name="LaButti K."/>
            <person name="Lapidus A."/>
            <person name="Lavin J.L."/>
            <person name="Lee Y.-H."/>
            <person name="Lindquist E."/>
            <person name="Lilly W."/>
            <person name="Lucas S."/>
            <person name="Morin E."/>
            <person name="Murat C."/>
            <person name="Oguiza J.A."/>
            <person name="Park J."/>
            <person name="Pisabarro A.G."/>
            <person name="Riley R."/>
            <person name="Rosling A."/>
            <person name="Salamov A."/>
            <person name="Schmidt O."/>
            <person name="Schmutz J."/>
            <person name="Skrede I."/>
            <person name="Stenlid J."/>
            <person name="Wiebenga A."/>
            <person name="Xie X."/>
            <person name="Kues U."/>
            <person name="Hibbett D.S."/>
            <person name="Hoffmeister D."/>
            <person name="Hogberg N."/>
            <person name="Martin F."/>
            <person name="Grigoriev I.V."/>
            <person name="Watkinson S.C."/>
        </authorList>
    </citation>
    <scope>NUCLEOTIDE SEQUENCE</scope>
    <source>
        <strain evidence="1">S7.9</strain>
    </source>
</reference>
<dbReference type="OrthoDB" id="3170088at2759"/>
<proteinExistence type="predicted"/>
<accession>F8P8F9</accession>
<dbReference type="Proteomes" id="UP000008064">
    <property type="component" value="Unassembled WGS sequence"/>
</dbReference>
<dbReference type="KEGG" id="sla:SERLADRAFT_477155"/>
<dbReference type="RefSeq" id="XP_007322681.1">
    <property type="nucleotide sequence ID" value="XM_007322619.1"/>
</dbReference>